<evidence type="ECO:0000256" key="5">
    <source>
        <dbReference type="ARBA" id="ARBA00022840"/>
    </source>
</evidence>
<evidence type="ECO:0000313" key="12">
    <source>
        <dbReference type="Proteomes" id="UP001501079"/>
    </source>
</evidence>
<name>A0ABP7ZT77_9MICO</name>
<evidence type="ECO:0000256" key="6">
    <source>
        <dbReference type="ARBA" id="ARBA00043149"/>
    </source>
</evidence>
<dbReference type="RefSeq" id="WP_344751794.1">
    <property type="nucleotide sequence ID" value="NZ_BAABBW010000001.1"/>
</dbReference>
<feature type="region of interest" description="Disordered" evidence="8">
    <location>
        <begin position="450"/>
        <end position="469"/>
    </location>
</feature>
<keyword evidence="4 7" id="KW-0418">Kinase</keyword>
<dbReference type="Pfam" id="PF00370">
    <property type="entry name" value="FGGY_N"/>
    <property type="match status" value="1"/>
</dbReference>
<feature type="compositionally biased region" description="Polar residues" evidence="8">
    <location>
        <begin position="486"/>
        <end position="498"/>
    </location>
</feature>
<dbReference type="InterPro" id="IPR018485">
    <property type="entry name" value="FGGY_C"/>
</dbReference>
<dbReference type="Gene3D" id="3.30.420.40">
    <property type="match status" value="2"/>
</dbReference>
<accession>A0ABP7ZT77</accession>
<evidence type="ECO:0000256" key="8">
    <source>
        <dbReference type="SAM" id="MobiDB-lite"/>
    </source>
</evidence>
<protein>
    <recommendedName>
        <fullName evidence="6">ATP:glycerol 3-phosphotransferase</fullName>
    </recommendedName>
</protein>
<proteinExistence type="inferred from homology"/>
<comment type="caution">
    <text evidence="11">The sequence shown here is derived from an EMBL/GenBank/DDBJ whole genome shotgun (WGS) entry which is preliminary data.</text>
</comment>
<keyword evidence="5" id="KW-0067">ATP-binding</keyword>
<evidence type="ECO:0000259" key="9">
    <source>
        <dbReference type="Pfam" id="PF00370"/>
    </source>
</evidence>
<feature type="domain" description="Carbohydrate kinase FGGY N-terminal" evidence="9">
    <location>
        <begin position="7"/>
        <end position="245"/>
    </location>
</feature>
<reference evidence="12" key="1">
    <citation type="journal article" date="2019" name="Int. J. Syst. Evol. Microbiol.">
        <title>The Global Catalogue of Microorganisms (GCM) 10K type strain sequencing project: providing services to taxonomists for standard genome sequencing and annotation.</title>
        <authorList>
            <consortium name="The Broad Institute Genomics Platform"/>
            <consortium name="The Broad Institute Genome Sequencing Center for Infectious Disease"/>
            <person name="Wu L."/>
            <person name="Ma J."/>
        </authorList>
    </citation>
    <scope>NUCLEOTIDE SEQUENCE [LARGE SCALE GENOMIC DNA]</scope>
    <source>
        <strain evidence="12">JCM 17591</strain>
    </source>
</reference>
<dbReference type="Pfam" id="PF02782">
    <property type="entry name" value="FGGY_C"/>
    <property type="match status" value="1"/>
</dbReference>
<gene>
    <name evidence="11" type="primary">glpK_1</name>
    <name evidence="11" type="ORF">GCM10022287_06070</name>
</gene>
<feature type="domain" description="Carbohydrate kinase FGGY C-terminal" evidence="10">
    <location>
        <begin position="255"/>
        <end position="436"/>
    </location>
</feature>
<evidence type="ECO:0000256" key="1">
    <source>
        <dbReference type="ARBA" id="ARBA00009156"/>
    </source>
</evidence>
<dbReference type="InterPro" id="IPR043129">
    <property type="entry name" value="ATPase_NBD"/>
</dbReference>
<keyword evidence="3" id="KW-0547">Nucleotide-binding</keyword>
<organism evidence="11 12">
    <name type="scientific">Gryllotalpicola koreensis</name>
    <dbReference type="NCBI Taxonomy" id="993086"/>
    <lineage>
        <taxon>Bacteria</taxon>
        <taxon>Bacillati</taxon>
        <taxon>Actinomycetota</taxon>
        <taxon>Actinomycetes</taxon>
        <taxon>Micrococcales</taxon>
        <taxon>Microbacteriaceae</taxon>
        <taxon>Gryllotalpicola</taxon>
    </lineage>
</organism>
<evidence type="ECO:0000313" key="11">
    <source>
        <dbReference type="EMBL" id="GAA4169490.1"/>
    </source>
</evidence>
<keyword evidence="2 7" id="KW-0808">Transferase</keyword>
<dbReference type="InterPro" id="IPR000577">
    <property type="entry name" value="Carb_kinase_FGGY"/>
</dbReference>
<sequence>MTARGAVVAIDQGTSSSKGVAVAENGTVLARARADLGQRTPRPGWVEQDPEAILDGVRQVLAEVSAQAGVAIAAVGLSTQRESAMAWDTTTGAPLSAVIGWQDRRTAEAAVRLGEDAERLVRGRSGLPLDPMFSALKFAWILDDIDPDRTQARAGRVTLGTVDAWLAFRLAGVRRIERGNASRTQLADVRSGEWSDELLELFDVPRAALPDIVASDAPGATIPADGAATLPLAGVLGDSHAALFGHGCRAPGAVKATYGTGSSVMGLSDAAISGVAETIAWDIRGSIAHAFEGNILATGAAVVWLAELLGLRPEELADLARDADDGAVDLVPAFAGLAAPWWDPGAVGTISGLTLGTTRAQLARAALESVALQIEDVLSAVEAAGAARISKIHVDGGPSDNDWLMQRQAELSGRTVVRPADSARSVLGAAWLAGAARGVWDYDTAPWQESATEFGPQDDDGRRAARRRRWHDAVARARLRPGASAPSASTQTERTIER</sequence>
<evidence type="ECO:0000256" key="3">
    <source>
        <dbReference type="ARBA" id="ARBA00022741"/>
    </source>
</evidence>
<dbReference type="InterPro" id="IPR018483">
    <property type="entry name" value="Carb_kinase_FGGY_CS"/>
</dbReference>
<evidence type="ECO:0000259" key="10">
    <source>
        <dbReference type="Pfam" id="PF02782"/>
    </source>
</evidence>
<evidence type="ECO:0000256" key="7">
    <source>
        <dbReference type="RuleBase" id="RU003733"/>
    </source>
</evidence>
<evidence type="ECO:0000256" key="2">
    <source>
        <dbReference type="ARBA" id="ARBA00022679"/>
    </source>
</evidence>
<dbReference type="SUPFAM" id="SSF53067">
    <property type="entry name" value="Actin-like ATPase domain"/>
    <property type="match status" value="2"/>
</dbReference>
<dbReference type="InterPro" id="IPR018484">
    <property type="entry name" value="FGGY_N"/>
</dbReference>
<dbReference type="Proteomes" id="UP001501079">
    <property type="component" value="Unassembled WGS sequence"/>
</dbReference>
<keyword evidence="12" id="KW-1185">Reference proteome</keyword>
<comment type="similarity">
    <text evidence="1 7">Belongs to the FGGY kinase family.</text>
</comment>
<dbReference type="PANTHER" id="PTHR10196">
    <property type="entry name" value="SUGAR KINASE"/>
    <property type="match status" value="1"/>
</dbReference>
<dbReference type="EMBL" id="BAABBW010000001">
    <property type="protein sequence ID" value="GAA4169490.1"/>
    <property type="molecule type" value="Genomic_DNA"/>
</dbReference>
<dbReference type="PIRSF" id="PIRSF000538">
    <property type="entry name" value="GlpK"/>
    <property type="match status" value="1"/>
</dbReference>
<dbReference type="PROSITE" id="PS00445">
    <property type="entry name" value="FGGY_KINASES_2"/>
    <property type="match status" value="1"/>
</dbReference>
<feature type="region of interest" description="Disordered" evidence="8">
    <location>
        <begin position="474"/>
        <end position="498"/>
    </location>
</feature>
<dbReference type="GO" id="GO:0016301">
    <property type="term" value="F:kinase activity"/>
    <property type="evidence" value="ECO:0007669"/>
    <property type="project" value="UniProtKB-KW"/>
</dbReference>
<dbReference type="PANTHER" id="PTHR10196:SF69">
    <property type="entry name" value="GLYCEROL KINASE"/>
    <property type="match status" value="1"/>
</dbReference>
<evidence type="ECO:0000256" key="4">
    <source>
        <dbReference type="ARBA" id="ARBA00022777"/>
    </source>
</evidence>